<accession>A0A8X6GT30</accession>
<dbReference type="EMBL" id="BMAO01006607">
    <property type="protein sequence ID" value="GFR09948.1"/>
    <property type="molecule type" value="Genomic_DNA"/>
</dbReference>
<evidence type="ECO:0000313" key="1">
    <source>
        <dbReference type="EMBL" id="GFR09948.1"/>
    </source>
</evidence>
<proteinExistence type="predicted"/>
<protein>
    <submittedName>
        <fullName evidence="1">Uncharacterized protein</fullName>
    </submittedName>
</protein>
<evidence type="ECO:0000313" key="2">
    <source>
        <dbReference type="Proteomes" id="UP000887116"/>
    </source>
</evidence>
<dbReference type="OrthoDB" id="10335062at2759"/>
<sequence length="82" mass="9687">MVADVIMERRNRKKDGKVVCTFSWKEYGAVPNNWAAENKHGLRKEWRRNVQYKDGKPFSECLVGIGLFIYKIQSKNVIQEFH</sequence>
<comment type="caution">
    <text evidence="1">The sequence shown here is derived from an EMBL/GenBank/DDBJ whole genome shotgun (WGS) entry which is preliminary data.</text>
</comment>
<name>A0A8X6GT30_TRICU</name>
<reference evidence="1" key="1">
    <citation type="submission" date="2020-07" db="EMBL/GenBank/DDBJ databases">
        <title>Multicomponent nature underlies the extraordinary mechanical properties of spider dragline silk.</title>
        <authorList>
            <person name="Kono N."/>
            <person name="Nakamura H."/>
            <person name="Mori M."/>
            <person name="Yoshida Y."/>
            <person name="Ohtoshi R."/>
            <person name="Malay A.D."/>
            <person name="Moran D.A.P."/>
            <person name="Tomita M."/>
            <person name="Numata K."/>
            <person name="Arakawa K."/>
        </authorList>
    </citation>
    <scope>NUCLEOTIDE SEQUENCE</scope>
</reference>
<dbReference type="AlphaFoldDB" id="A0A8X6GT30"/>
<dbReference type="Proteomes" id="UP000887116">
    <property type="component" value="Unassembled WGS sequence"/>
</dbReference>
<organism evidence="1 2">
    <name type="scientific">Trichonephila clavata</name>
    <name type="common">Joro spider</name>
    <name type="synonym">Nephila clavata</name>
    <dbReference type="NCBI Taxonomy" id="2740835"/>
    <lineage>
        <taxon>Eukaryota</taxon>
        <taxon>Metazoa</taxon>
        <taxon>Ecdysozoa</taxon>
        <taxon>Arthropoda</taxon>
        <taxon>Chelicerata</taxon>
        <taxon>Arachnida</taxon>
        <taxon>Araneae</taxon>
        <taxon>Araneomorphae</taxon>
        <taxon>Entelegynae</taxon>
        <taxon>Araneoidea</taxon>
        <taxon>Nephilidae</taxon>
        <taxon>Trichonephila</taxon>
    </lineage>
</organism>
<gene>
    <name evidence="1" type="ORF">TNCT_510371</name>
</gene>
<keyword evidence="2" id="KW-1185">Reference proteome</keyword>